<dbReference type="GO" id="GO:0005524">
    <property type="term" value="F:ATP binding"/>
    <property type="evidence" value="ECO:0007669"/>
    <property type="project" value="UniProtKB-UniRule"/>
</dbReference>
<evidence type="ECO:0000256" key="11">
    <source>
        <dbReference type="ARBA" id="ARBA00022960"/>
    </source>
</evidence>
<dbReference type="Proteomes" id="UP000824130">
    <property type="component" value="Unassembled WGS sequence"/>
</dbReference>
<evidence type="ECO:0000256" key="4">
    <source>
        <dbReference type="ARBA" id="ARBA00010416"/>
    </source>
</evidence>
<name>A0A9D1N6Z6_9FIRM</name>
<dbReference type="EC" id="6.3.2.9" evidence="5 17"/>
<comment type="similarity">
    <text evidence="4 17">Belongs to the MurCDEF family.</text>
</comment>
<evidence type="ECO:0000256" key="5">
    <source>
        <dbReference type="ARBA" id="ARBA00012212"/>
    </source>
</evidence>
<proteinExistence type="inferred from homology"/>
<dbReference type="InterPro" id="IPR013221">
    <property type="entry name" value="Mur_ligase_cen"/>
</dbReference>
<dbReference type="HAMAP" id="MF_00639">
    <property type="entry name" value="MurD"/>
    <property type="match status" value="1"/>
</dbReference>
<evidence type="ECO:0000256" key="9">
    <source>
        <dbReference type="ARBA" id="ARBA00022741"/>
    </source>
</evidence>
<evidence type="ECO:0000256" key="6">
    <source>
        <dbReference type="ARBA" id="ARBA00015655"/>
    </source>
</evidence>
<evidence type="ECO:0000259" key="19">
    <source>
        <dbReference type="Pfam" id="PF02875"/>
    </source>
</evidence>
<dbReference type="InterPro" id="IPR036565">
    <property type="entry name" value="Mur-like_cat_sf"/>
</dbReference>
<keyword evidence="13 17" id="KW-0961">Cell wall biogenesis/degradation</keyword>
<evidence type="ECO:0000256" key="3">
    <source>
        <dbReference type="ARBA" id="ARBA00004752"/>
    </source>
</evidence>
<dbReference type="GO" id="GO:0009252">
    <property type="term" value="P:peptidoglycan biosynthetic process"/>
    <property type="evidence" value="ECO:0007669"/>
    <property type="project" value="UniProtKB-UniRule"/>
</dbReference>
<dbReference type="GO" id="GO:0051301">
    <property type="term" value="P:cell division"/>
    <property type="evidence" value="ECO:0007669"/>
    <property type="project" value="UniProtKB-KW"/>
</dbReference>
<dbReference type="SUPFAM" id="SSF51984">
    <property type="entry name" value="MurCD N-terminal domain"/>
    <property type="match status" value="1"/>
</dbReference>
<keyword evidence="7 17" id="KW-0963">Cytoplasm</keyword>
<protein>
    <recommendedName>
        <fullName evidence="6 17">UDP-N-acetylmuramoylalanine--D-glutamate ligase</fullName>
        <ecNumber evidence="5 17">6.3.2.9</ecNumber>
    </recommendedName>
    <alternativeName>
        <fullName evidence="15 17">D-glutamic acid-adding enzyme</fullName>
    </alternativeName>
    <alternativeName>
        <fullName evidence="14 17">UDP-N-acetylmuramoyl-L-alanyl-D-glutamate synthetase</fullName>
    </alternativeName>
</protein>
<feature type="domain" description="Mur ligase central" evidence="20">
    <location>
        <begin position="119"/>
        <end position="298"/>
    </location>
</feature>
<comment type="pathway">
    <text evidence="3 17 18">Cell wall biogenesis; peptidoglycan biosynthesis.</text>
</comment>
<dbReference type="InterPro" id="IPR004101">
    <property type="entry name" value="Mur_ligase_C"/>
</dbReference>
<evidence type="ECO:0000256" key="13">
    <source>
        <dbReference type="ARBA" id="ARBA00023316"/>
    </source>
</evidence>
<keyword evidence="17 18" id="KW-0131">Cell cycle</keyword>
<reference evidence="21" key="2">
    <citation type="journal article" date="2021" name="PeerJ">
        <title>Extensive microbial diversity within the chicken gut microbiome revealed by metagenomics and culture.</title>
        <authorList>
            <person name="Gilroy R."/>
            <person name="Ravi A."/>
            <person name="Getino M."/>
            <person name="Pursley I."/>
            <person name="Horton D.L."/>
            <person name="Alikhan N.F."/>
            <person name="Baker D."/>
            <person name="Gharbi K."/>
            <person name="Hall N."/>
            <person name="Watson M."/>
            <person name="Adriaenssens E.M."/>
            <person name="Foster-Nyarko E."/>
            <person name="Jarju S."/>
            <person name="Secka A."/>
            <person name="Antonio M."/>
            <person name="Oren A."/>
            <person name="Chaudhuri R.R."/>
            <person name="La Ragione R."/>
            <person name="Hildebrand F."/>
            <person name="Pallen M.J."/>
        </authorList>
    </citation>
    <scope>NUCLEOTIDE SEQUENCE</scope>
    <source>
        <strain evidence="21">ChiSjej4B22-8349</strain>
    </source>
</reference>
<comment type="caution">
    <text evidence="21">The sequence shown here is derived from an EMBL/GenBank/DDBJ whole genome shotgun (WGS) entry which is preliminary data.</text>
</comment>
<evidence type="ECO:0000256" key="15">
    <source>
        <dbReference type="ARBA" id="ARBA00032324"/>
    </source>
</evidence>
<dbReference type="InterPro" id="IPR005762">
    <property type="entry name" value="MurD"/>
</dbReference>
<evidence type="ECO:0000313" key="22">
    <source>
        <dbReference type="Proteomes" id="UP000824130"/>
    </source>
</evidence>
<comment type="function">
    <text evidence="1 17 18">Cell wall formation. Catalyzes the addition of glutamate to the nucleotide precursor UDP-N-acetylmuramoyl-L-alanine (UMA).</text>
</comment>
<keyword evidence="17 18" id="KW-0132">Cell division</keyword>
<dbReference type="SUPFAM" id="SSF53244">
    <property type="entry name" value="MurD-like peptide ligases, peptide-binding domain"/>
    <property type="match status" value="1"/>
</dbReference>
<dbReference type="PANTHER" id="PTHR43692:SF1">
    <property type="entry name" value="UDP-N-ACETYLMURAMOYLALANINE--D-GLUTAMATE LIGASE"/>
    <property type="match status" value="1"/>
</dbReference>
<feature type="binding site" evidence="17">
    <location>
        <begin position="121"/>
        <end position="127"/>
    </location>
    <ligand>
        <name>ATP</name>
        <dbReference type="ChEBI" id="CHEBI:30616"/>
    </ligand>
</feature>
<dbReference type="SUPFAM" id="SSF53623">
    <property type="entry name" value="MurD-like peptide ligases, catalytic domain"/>
    <property type="match status" value="1"/>
</dbReference>
<dbReference type="EMBL" id="DVOB01000137">
    <property type="protein sequence ID" value="HIU96314.1"/>
    <property type="molecule type" value="Genomic_DNA"/>
</dbReference>
<keyword evidence="10 17" id="KW-0067">ATP-binding</keyword>
<dbReference type="Gene3D" id="3.40.1190.10">
    <property type="entry name" value="Mur-like, catalytic domain"/>
    <property type="match status" value="1"/>
</dbReference>
<evidence type="ECO:0000256" key="18">
    <source>
        <dbReference type="RuleBase" id="RU003664"/>
    </source>
</evidence>
<evidence type="ECO:0000256" key="17">
    <source>
        <dbReference type="HAMAP-Rule" id="MF_00639"/>
    </source>
</evidence>
<dbReference type="PANTHER" id="PTHR43692">
    <property type="entry name" value="UDP-N-ACETYLMURAMOYLALANINE--D-GLUTAMATE LIGASE"/>
    <property type="match status" value="1"/>
</dbReference>
<evidence type="ECO:0000256" key="8">
    <source>
        <dbReference type="ARBA" id="ARBA00022598"/>
    </source>
</evidence>
<dbReference type="Pfam" id="PF08245">
    <property type="entry name" value="Mur_ligase_M"/>
    <property type="match status" value="1"/>
</dbReference>
<evidence type="ECO:0000256" key="16">
    <source>
        <dbReference type="ARBA" id="ARBA00047632"/>
    </source>
</evidence>
<sequence>MPRESVTDIKDKKILVVGMGKSGKAAVQAMVKLGADVSVQDNKKKDELDPQLIAFLEGKSVTCYLGCEPEDMSAFDMLILSPGVSPDLDFIKEAQASGAEIIGELEIAYRIGHGKYVAITGTNGKTTTTTLVGEIYKAAGRKTYVVGNIGVAVISKALAAEDDSWLVTETSSFQLETTKDFQPEISAILNLTPDHMDRHKTMENYGKAKAAVFRNQTPEQYCVINHDDEECMKLAKDCRAKVVPFSRKTTLDFGVYVDGDTIIIKDEEGKITEICRPVELKIPGAHNLENALAACAIAFFGGIPAEVIAKVLREFNGVEHRLELCGTIDDIRFVNDSKGTNPDASIKAIEAMKENIILIAGGYDKDASFKEFVDAFDGRVKMLLLMGKTATKIKDAAEKAGFTDSIILKDMEACVREAYRIAQPGDVVLLSPACASWDMYTSFEQRGNHFKACVQALER</sequence>
<reference evidence="21" key="1">
    <citation type="submission" date="2020-10" db="EMBL/GenBank/DDBJ databases">
        <authorList>
            <person name="Gilroy R."/>
        </authorList>
    </citation>
    <scope>NUCLEOTIDE SEQUENCE</scope>
    <source>
        <strain evidence="21">ChiSjej4B22-8349</strain>
    </source>
</reference>
<dbReference type="Gene3D" id="3.90.190.20">
    <property type="entry name" value="Mur ligase, C-terminal domain"/>
    <property type="match status" value="1"/>
</dbReference>
<organism evidence="21 22">
    <name type="scientific">Candidatus Allocopromorpha excrementipullorum</name>
    <dbReference type="NCBI Taxonomy" id="2840743"/>
    <lineage>
        <taxon>Bacteria</taxon>
        <taxon>Bacillati</taxon>
        <taxon>Bacillota</taxon>
        <taxon>Clostridia</taxon>
        <taxon>Eubacteriales</taxon>
        <taxon>Eubacteriaceae</taxon>
        <taxon>Eubacteriaceae incertae sedis</taxon>
        <taxon>Candidatus Allocopromorpha</taxon>
    </lineage>
</organism>
<dbReference type="Pfam" id="PF21799">
    <property type="entry name" value="MurD-like_N"/>
    <property type="match status" value="1"/>
</dbReference>
<dbReference type="NCBIfam" id="TIGR01087">
    <property type="entry name" value="murD"/>
    <property type="match status" value="1"/>
</dbReference>
<keyword evidence="12 17" id="KW-0573">Peptidoglycan synthesis</keyword>
<dbReference type="Pfam" id="PF02875">
    <property type="entry name" value="Mur_ligase_C"/>
    <property type="match status" value="1"/>
</dbReference>
<keyword evidence="11 17" id="KW-0133">Cell shape</keyword>
<evidence type="ECO:0000256" key="10">
    <source>
        <dbReference type="ARBA" id="ARBA00022840"/>
    </source>
</evidence>
<dbReference type="GO" id="GO:0008764">
    <property type="term" value="F:UDP-N-acetylmuramoylalanine-D-glutamate ligase activity"/>
    <property type="evidence" value="ECO:0007669"/>
    <property type="project" value="UniProtKB-UniRule"/>
</dbReference>
<comment type="subcellular location">
    <subcellularLocation>
        <location evidence="2 17 18">Cytoplasm</location>
    </subcellularLocation>
</comment>
<dbReference type="Gene3D" id="3.40.50.720">
    <property type="entry name" value="NAD(P)-binding Rossmann-like Domain"/>
    <property type="match status" value="1"/>
</dbReference>
<evidence type="ECO:0000256" key="12">
    <source>
        <dbReference type="ARBA" id="ARBA00022984"/>
    </source>
</evidence>
<keyword evidence="9 17" id="KW-0547">Nucleotide-binding</keyword>
<evidence type="ECO:0000256" key="14">
    <source>
        <dbReference type="ARBA" id="ARBA00030398"/>
    </source>
</evidence>
<evidence type="ECO:0000259" key="20">
    <source>
        <dbReference type="Pfam" id="PF08245"/>
    </source>
</evidence>
<keyword evidence="8 17" id="KW-0436">Ligase</keyword>
<dbReference type="AlphaFoldDB" id="A0A9D1N6Z6"/>
<dbReference type="GO" id="GO:0005737">
    <property type="term" value="C:cytoplasm"/>
    <property type="evidence" value="ECO:0007669"/>
    <property type="project" value="UniProtKB-SubCell"/>
</dbReference>
<evidence type="ECO:0000256" key="1">
    <source>
        <dbReference type="ARBA" id="ARBA00002734"/>
    </source>
</evidence>
<evidence type="ECO:0000256" key="7">
    <source>
        <dbReference type="ARBA" id="ARBA00022490"/>
    </source>
</evidence>
<comment type="catalytic activity">
    <reaction evidence="16 17 18">
        <text>UDP-N-acetyl-alpha-D-muramoyl-L-alanine + D-glutamate + ATP = UDP-N-acetyl-alpha-D-muramoyl-L-alanyl-D-glutamate + ADP + phosphate + H(+)</text>
        <dbReference type="Rhea" id="RHEA:16429"/>
        <dbReference type="ChEBI" id="CHEBI:15378"/>
        <dbReference type="ChEBI" id="CHEBI:29986"/>
        <dbReference type="ChEBI" id="CHEBI:30616"/>
        <dbReference type="ChEBI" id="CHEBI:43474"/>
        <dbReference type="ChEBI" id="CHEBI:83898"/>
        <dbReference type="ChEBI" id="CHEBI:83900"/>
        <dbReference type="ChEBI" id="CHEBI:456216"/>
        <dbReference type="EC" id="6.3.2.9"/>
    </reaction>
</comment>
<dbReference type="GO" id="GO:0008360">
    <property type="term" value="P:regulation of cell shape"/>
    <property type="evidence" value="ECO:0007669"/>
    <property type="project" value="UniProtKB-KW"/>
</dbReference>
<evidence type="ECO:0000313" key="21">
    <source>
        <dbReference type="EMBL" id="HIU96314.1"/>
    </source>
</evidence>
<dbReference type="InterPro" id="IPR036615">
    <property type="entry name" value="Mur_ligase_C_dom_sf"/>
</dbReference>
<feature type="domain" description="Mur ligase C-terminal" evidence="19">
    <location>
        <begin position="320"/>
        <end position="434"/>
    </location>
</feature>
<accession>A0A9D1N6Z6</accession>
<gene>
    <name evidence="17" type="primary">murD</name>
    <name evidence="21" type="ORF">IAD25_06390</name>
</gene>
<evidence type="ECO:0000256" key="2">
    <source>
        <dbReference type="ARBA" id="ARBA00004496"/>
    </source>
</evidence>
<dbReference type="GO" id="GO:0071555">
    <property type="term" value="P:cell wall organization"/>
    <property type="evidence" value="ECO:0007669"/>
    <property type="project" value="UniProtKB-KW"/>
</dbReference>